<reference evidence="2" key="1">
    <citation type="journal article" date="2019" name="Int. J. Syst. Evol. Microbiol.">
        <title>The Global Catalogue of Microorganisms (GCM) 10K type strain sequencing project: providing services to taxonomists for standard genome sequencing and annotation.</title>
        <authorList>
            <consortium name="The Broad Institute Genomics Platform"/>
            <consortium name="The Broad Institute Genome Sequencing Center for Infectious Disease"/>
            <person name="Wu L."/>
            <person name="Ma J."/>
        </authorList>
    </citation>
    <scope>NUCLEOTIDE SEQUENCE [LARGE SCALE GENOMIC DNA]</scope>
    <source>
        <strain evidence="2">JCM 16981</strain>
    </source>
</reference>
<dbReference type="RefSeq" id="WP_344701889.1">
    <property type="nucleotide sequence ID" value="NZ_BAABCK010000018.1"/>
</dbReference>
<evidence type="ECO:0000313" key="1">
    <source>
        <dbReference type="EMBL" id="GAA3721328.1"/>
    </source>
</evidence>
<evidence type="ECO:0000313" key="2">
    <source>
        <dbReference type="Proteomes" id="UP001500920"/>
    </source>
</evidence>
<comment type="caution">
    <text evidence="1">The sequence shown here is derived from an EMBL/GenBank/DDBJ whole genome shotgun (WGS) entry which is preliminary data.</text>
</comment>
<accession>A0ABP7EN44</accession>
<evidence type="ECO:0008006" key="3">
    <source>
        <dbReference type="Google" id="ProtNLM"/>
    </source>
</evidence>
<name>A0ABP7EN44_9STAP</name>
<organism evidence="1 2">
    <name type="scientific">Salinicoccus jeotgali</name>
    <dbReference type="NCBI Taxonomy" id="381634"/>
    <lineage>
        <taxon>Bacteria</taxon>
        <taxon>Bacillati</taxon>
        <taxon>Bacillota</taxon>
        <taxon>Bacilli</taxon>
        <taxon>Bacillales</taxon>
        <taxon>Staphylococcaceae</taxon>
        <taxon>Salinicoccus</taxon>
    </lineage>
</organism>
<keyword evidence="2" id="KW-1185">Reference proteome</keyword>
<dbReference type="Proteomes" id="UP001500920">
    <property type="component" value="Unassembled WGS sequence"/>
</dbReference>
<protein>
    <recommendedName>
        <fullName evidence="3">Ribbon-helix-helix protein CopG domain-containing protein</fullName>
    </recommendedName>
</protein>
<dbReference type="EMBL" id="BAABCK010000018">
    <property type="protein sequence ID" value="GAA3721328.1"/>
    <property type="molecule type" value="Genomic_DNA"/>
</dbReference>
<sequence length="142" mass="16959">MTKKELENIFKELNQGTQKNSSHSPSSKQKFNYIYQKENKLENTHIRPTFIIEKDLINRLDKLAEEKYGYKSQFINRAIKDLLDKVENDNIIEENYKNTTFPLRNDLKIQIDQLTDNNKENQNYFINEALNTILNKINHTHK</sequence>
<proteinExistence type="predicted"/>
<gene>
    <name evidence="1" type="ORF">GCM10022378_09290</name>
</gene>